<evidence type="ECO:0000259" key="4">
    <source>
        <dbReference type="SMART" id="SM01217"/>
    </source>
</evidence>
<dbReference type="GO" id="GO:0004553">
    <property type="term" value="F:hydrolase activity, hydrolyzing O-glycosyl compounds"/>
    <property type="evidence" value="ECO:0007669"/>
    <property type="project" value="InterPro"/>
</dbReference>
<evidence type="ECO:0000256" key="1">
    <source>
        <dbReference type="ARBA" id="ARBA00005336"/>
    </source>
</evidence>
<dbReference type="Gene3D" id="3.20.20.300">
    <property type="entry name" value="Glycoside hydrolase, family 3, N-terminal domain"/>
    <property type="match status" value="1"/>
</dbReference>
<dbReference type="InterPro" id="IPR001764">
    <property type="entry name" value="Glyco_hydro_3_N"/>
</dbReference>
<dbReference type="GO" id="GO:0005975">
    <property type="term" value="P:carbohydrate metabolic process"/>
    <property type="evidence" value="ECO:0007669"/>
    <property type="project" value="InterPro"/>
</dbReference>
<dbReference type="SUPFAM" id="SSF51445">
    <property type="entry name" value="(Trans)glycosidases"/>
    <property type="match status" value="1"/>
</dbReference>
<dbReference type="Gene3D" id="2.60.40.10">
    <property type="entry name" value="Immunoglobulins"/>
    <property type="match status" value="1"/>
</dbReference>
<evidence type="ECO:0000256" key="2">
    <source>
        <dbReference type="ARBA" id="ARBA00022801"/>
    </source>
</evidence>
<dbReference type="AlphaFoldDB" id="A0A9D2SXY0"/>
<feature type="domain" description="Fibronectin type III-like" evidence="4">
    <location>
        <begin position="443"/>
        <end position="517"/>
    </location>
</feature>
<dbReference type="InterPro" id="IPR026891">
    <property type="entry name" value="Fn3-like"/>
</dbReference>
<dbReference type="PRINTS" id="PR00133">
    <property type="entry name" value="GLHYDRLASE3"/>
</dbReference>
<feature type="transmembrane region" description="Helical" evidence="3">
    <location>
        <begin position="924"/>
        <end position="944"/>
    </location>
</feature>
<feature type="transmembrane region" description="Helical" evidence="3">
    <location>
        <begin position="19"/>
        <end position="37"/>
    </location>
</feature>
<keyword evidence="3" id="KW-0472">Membrane</keyword>
<dbReference type="Proteomes" id="UP000823894">
    <property type="component" value="Unassembled WGS sequence"/>
</dbReference>
<dbReference type="SMART" id="SM01217">
    <property type="entry name" value="Fn3_like"/>
    <property type="match status" value="1"/>
</dbReference>
<dbReference type="PANTHER" id="PTHR42715">
    <property type="entry name" value="BETA-GLUCOSIDASE"/>
    <property type="match status" value="1"/>
</dbReference>
<dbReference type="InterPro" id="IPR036881">
    <property type="entry name" value="Glyco_hydro_3_C_sf"/>
</dbReference>
<organism evidence="5 6">
    <name type="scientific">Candidatus Mediterraneibacter faecigallinarum</name>
    <dbReference type="NCBI Taxonomy" id="2838669"/>
    <lineage>
        <taxon>Bacteria</taxon>
        <taxon>Bacillati</taxon>
        <taxon>Bacillota</taxon>
        <taxon>Clostridia</taxon>
        <taxon>Lachnospirales</taxon>
        <taxon>Lachnospiraceae</taxon>
        <taxon>Mediterraneibacter</taxon>
    </lineage>
</organism>
<dbReference type="PANTHER" id="PTHR42715:SF10">
    <property type="entry name" value="BETA-GLUCOSIDASE"/>
    <property type="match status" value="1"/>
</dbReference>
<evidence type="ECO:0000256" key="3">
    <source>
        <dbReference type="SAM" id="Phobius"/>
    </source>
</evidence>
<dbReference type="InterPro" id="IPR017853">
    <property type="entry name" value="GH"/>
</dbReference>
<dbReference type="InterPro" id="IPR013783">
    <property type="entry name" value="Ig-like_fold"/>
</dbReference>
<dbReference type="Pfam" id="PF14310">
    <property type="entry name" value="Fn3-like"/>
    <property type="match status" value="1"/>
</dbReference>
<reference evidence="5" key="1">
    <citation type="journal article" date="2021" name="PeerJ">
        <title>Extensive microbial diversity within the chicken gut microbiome revealed by metagenomics and culture.</title>
        <authorList>
            <person name="Gilroy R."/>
            <person name="Ravi A."/>
            <person name="Getino M."/>
            <person name="Pursley I."/>
            <person name="Horton D.L."/>
            <person name="Alikhan N.F."/>
            <person name="Baker D."/>
            <person name="Gharbi K."/>
            <person name="Hall N."/>
            <person name="Watson M."/>
            <person name="Adriaenssens E.M."/>
            <person name="Foster-Nyarko E."/>
            <person name="Jarju S."/>
            <person name="Secka A."/>
            <person name="Antonio M."/>
            <person name="Oren A."/>
            <person name="Chaudhuri R.R."/>
            <person name="La Ragione R."/>
            <person name="Hildebrand F."/>
            <person name="Pallen M.J."/>
        </authorList>
    </citation>
    <scope>NUCLEOTIDE SEQUENCE</scope>
    <source>
        <strain evidence="5">ChiGjej1B1-1692</strain>
    </source>
</reference>
<accession>A0A9D2SXY0</accession>
<dbReference type="InterPro" id="IPR002772">
    <property type="entry name" value="Glyco_hydro_3_C"/>
</dbReference>
<protein>
    <submittedName>
        <fullName evidence="5">Glycoside hydrolase family 3 C-terminal domain-containing protein</fullName>
    </submittedName>
</protein>
<dbReference type="InterPro" id="IPR036962">
    <property type="entry name" value="Glyco_hydro_3_N_sf"/>
</dbReference>
<dbReference type="Pfam" id="PF00933">
    <property type="entry name" value="Glyco_hydro_3"/>
    <property type="match status" value="1"/>
</dbReference>
<comment type="similarity">
    <text evidence="1">Belongs to the glycosyl hydrolase 3 family.</text>
</comment>
<dbReference type="InterPro" id="IPR050288">
    <property type="entry name" value="Cellulose_deg_GH3"/>
</dbReference>
<keyword evidence="3" id="KW-1133">Transmembrane helix</keyword>
<keyword evidence="2 5" id="KW-0378">Hydrolase</keyword>
<evidence type="ECO:0000313" key="5">
    <source>
        <dbReference type="EMBL" id="HJC39207.1"/>
    </source>
</evidence>
<keyword evidence="3" id="KW-0812">Transmembrane</keyword>
<sequence length="960" mass="105673">MIAIQWEDVIGVLQTCRPYLIALGVLWIAAVIIMIACRKVKKKSKKRMIRKYSALSMLVSLVVIVNMIVLGPMYAMINLTTVGGTASDETTEEAKGVASQIAEEGMVLLENDGILPISDPSNINLFGWSSVNPAYGGTGSGGLNDLYERISLIDSLTNAGFNVNQDLVDFYNEFSAERAEMSLSTQNWTLTEAPASEYSDELMQGAKDFSDTAVIVLSRVAGEGHNDMPGDVTEASYDNTANGYEDFEEGEHYLQLSQTEEDLVNLVCSNFDNVILVYNSANPMELGFINDYDQIRAAIWCQGPGNVGFEALGKILSGEVNPSGKTSDTFIYDMTAASWWNNWEATHYSNMEDMAVEGMNSGMAQTYYPSFTNYVEGIYVGYKYYETADDEGTIDYDTTVQYPFGYGLSYTTFTQEMSDLTVNDGTISFDVTVTNTGDVAGKDVVEVYYNPPYTNGGIEKATANLIDFEKTQMLEPGASETITITFDAEDMASYDMSGDGCYVLEQGDYIISVNSDSHTVLDLQTYTQGETIRYEGDNKRESDQITATNQFEDAAGDVTYLSRADGFANYDEATAAPASDVMSDDLVAQYHLNSNFDYTTYINEDDEMPTTGADNGIRLNELRGADYDDERWEDLLDQLTINDMTNMIALSGYQTPAMDSVGKVQTIDADGPMSINNNFTGEGSIGFPTETMIACTWSKELAQSYGEMMGKICREMNIAGWYAPGMNTHRTPFGARNYEYFSEDGALAGYIASAAVQGSAEHGVYAYIKHFAMYEMNAKMVCVWSNEQAMREIYLKPFEICVKDGDAHAVMVSWSFIGIKWSGENSSLLNTVLRDEWGFEGFTLTDFFRNNGHGFMNADAALANGVDAMLSTYAGGPNVVQDPEAASSVKYMRQACKNVMYTVVNSWVYEEDGVDTGLPTWHKAVIGADAAVGVIVLGLCVLVYRKYRKDSAAGIKIETK</sequence>
<dbReference type="EMBL" id="DWWK01000147">
    <property type="protein sequence ID" value="HJC39207.1"/>
    <property type="molecule type" value="Genomic_DNA"/>
</dbReference>
<feature type="transmembrane region" description="Helical" evidence="3">
    <location>
        <begin position="58"/>
        <end position="77"/>
    </location>
</feature>
<reference evidence="5" key="2">
    <citation type="submission" date="2021-04" db="EMBL/GenBank/DDBJ databases">
        <authorList>
            <person name="Gilroy R."/>
        </authorList>
    </citation>
    <scope>NUCLEOTIDE SEQUENCE</scope>
    <source>
        <strain evidence="5">ChiGjej1B1-1692</strain>
    </source>
</reference>
<name>A0A9D2SXY0_9FIRM</name>
<comment type="caution">
    <text evidence="5">The sequence shown here is derived from an EMBL/GenBank/DDBJ whole genome shotgun (WGS) entry which is preliminary data.</text>
</comment>
<dbReference type="Gene3D" id="3.40.50.1700">
    <property type="entry name" value="Glycoside hydrolase family 3 C-terminal domain"/>
    <property type="match status" value="1"/>
</dbReference>
<evidence type="ECO:0000313" key="6">
    <source>
        <dbReference type="Proteomes" id="UP000823894"/>
    </source>
</evidence>
<gene>
    <name evidence="5" type="ORF">H9757_09145</name>
</gene>
<dbReference type="SUPFAM" id="SSF52279">
    <property type="entry name" value="Beta-D-glucan exohydrolase, C-terminal domain"/>
    <property type="match status" value="1"/>
</dbReference>
<proteinExistence type="inferred from homology"/>
<dbReference type="Pfam" id="PF01915">
    <property type="entry name" value="Glyco_hydro_3_C"/>
    <property type="match status" value="1"/>
</dbReference>